<feature type="domain" description="HAMP" evidence="13">
    <location>
        <begin position="178"/>
        <end position="230"/>
    </location>
</feature>
<reference evidence="14 15" key="1">
    <citation type="submission" date="2024-01" db="EMBL/GenBank/DDBJ databases">
        <title>Draft genome sequence of Gordonia sp. LSe1-13.</title>
        <authorList>
            <person name="Suphannarot A."/>
            <person name="Mingma R."/>
        </authorList>
    </citation>
    <scope>NUCLEOTIDE SEQUENCE [LARGE SCALE GENOMIC DNA]</scope>
    <source>
        <strain evidence="14 15">LSe1-13</strain>
    </source>
</reference>
<dbReference type="Pfam" id="PF02518">
    <property type="entry name" value="HATPase_c"/>
    <property type="match status" value="1"/>
</dbReference>
<dbReference type="SMART" id="SM00388">
    <property type="entry name" value="HisKA"/>
    <property type="match status" value="1"/>
</dbReference>
<dbReference type="InterPro" id="IPR036097">
    <property type="entry name" value="HisK_dim/P_sf"/>
</dbReference>
<dbReference type="InterPro" id="IPR005467">
    <property type="entry name" value="His_kinase_dom"/>
</dbReference>
<evidence type="ECO:0000256" key="11">
    <source>
        <dbReference type="SAM" id="Phobius"/>
    </source>
</evidence>
<dbReference type="Pfam" id="PF00512">
    <property type="entry name" value="HisKA"/>
    <property type="match status" value="1"/>
</dbReference>
<comment type="subcellular location">
    <subcellularLocation>
        <location evidence="2">Cell membrane</location>
    </subcellularLocation>
</comment>
<dbReference type="RefSeq" id="WP_330436007.1">
    <property type="nucleotide sequence ID" value="NZ_JAZDUF010000008.1"/>
</dbReference>
<accession>A0ABU7MJB8</accession>
<proteinExistence type="predicted"/>
<keyword evidence="14" id="KW-0067">ATP-binding</keyword>
<dbReference type="CDD" id="cd06225">
    <property type="entry name" value="HAMP"/>
    <property type="match status" value="1"/>
</dbReference>
<gene>
    <name evidence="14" type="ORF">VZC37_21630</name>
</gene>
<protein>
    <recommendedName>
        <fullName evidence="3">histidine kinase</fullName>
        <ecNumber evidence="3">2.7.13.3</ecNumber>
    </recommendedName>
</protein>
<sequence>MLTTFVVLVVVTLTARNLLLRDADVRANGDVTQEVDEFRTFAAEGVDPTTSQPFTSVTRMLEVYMARQSPVPGEVMAGVVGDQVIQGPGEPGPLFTDPTLLATITGAAASGGVMDTSAGPMRWGRVQIDNVQGGSGIFVVAVFTDQARELVDRTMRTIAFVGLGGLVLTTGIAYFVAGRILAPVRTVRRVAADIGENDLTARVPVVGRDDVAALAATFNEMLDRIEQAYMTQRQFVDDAGHELRTPITIVRGHLELLSDDPEERRATLALVDSELVRMGRIVSDLLMLAKAEQPDFVVARTVDAAGLVLDIESKVQTIGDRRWLLMEVAEGSCRVDPERITQAMVQLAANAVSHTEDDSTIRLGSRFVGEGERRRFSIWITDEGPGVRQEDAAAIFERFQRGADRTGSANRSGAGLGLAIVRAIADAHHGSAWVRSVPGEGATFGLDLPSPDPQTLYVTTTPGPEVNR</sequence>
<evidence type="ECO:0000256" key="8">
    <source>
        <dbReference type="ARBA" id="ARBA00022989"/>
    </source>
</evidence>
<evidence type="ECO:0000256" key="2">
    <source>
        <dbReference type="ARBA" id="ARBA00004236"/>
    </source>
</evidence>
<dbReference type="PROSITE" id="PS50885">
    <property type="entry name" value="HAMP"/>
    <property type="match status" value="1"/>
</dbReference>
<keyword evidence="8 11" id="KW-1133">Transmembrane helix</keyword>
<evidence type="ECO:0000256" key="7">
    <source>
        <dbReference type="ARBA" id="ARBA00022777"/>
    </source>
</evidence>
<name>A0ABU7MJB8_9ACTN</name>
<evidence type="ECO:0000256" key="5">
    <source>
        <dbReference type="ARBA" id="ARBA00022679"/>
    </source>
</evidence>
<evidence type="ECO:0000256" key="10">
    <source>
        <dbReference type="ARBA" id="ARBA00023136"/>
    </source>
</evidence>
<keyword evidence="7" id="KW-0418">Kinase</keyword>
<dbReference type="InterPro" id="IPR004358">
    <property type="entry name" value="Sig_transdc_His_kin-like_C"/>
</dbReference>
<dbReference type="InterPro" id="IPR003594">
    <property type="entry name" value="HATPase_dom"/>
</dbReference>
<dbReference type="CDD" id="cd00075">
    <property type="entry name" value="HATPase"/>
    <property type="match status" value="1"/>
</dbReference>
<dbReference type="Gene3D" id="1.10.287.130">
    <property type="match status" value="1"/>
</dbReference>
<dbReference type="SUPFAM" id="SSF158472">
    <property type="entry name" value="HAMP domain-like"/>
    <property type="match status" value="1"/>
</dbReference>
<keyword evidence="6 11" id="KW-0812">Transmembrane</keyword>
<keyword evidence="10 11" id="KW-0472">Membrane</keyword>
<dbReference type="SUPFAM" id="SSF55874">
    <property type="entry name" value="ATPase domain of HSP90 chaperone/DNA topoisomerase II/histidine kinase"/>
    <property type="match status" value="1"/>
</dbReference>
<keyword evidence="14" id="KW-0547">Nucleotide-binding</keyword>
<dbReference type="Gene3D" id="3.30.565.10">
    <property type="entry name" value="Histidine kinase-like ATPase, C-terminal domain"/>
    <property type="match status" value="1"/>
</dbReference>
<evidence type="ECO:0000256" key="3">
    <source>
        <dbReference type="ARBA" id="ARBA00012438"/>
    </source>
</evidence>
<dbReference type="PANTHER" id="PTHR45436:SF5">
    <property type="entry name" value="SENSOR HISTIDINE KINASE TRCS"/>
    <property type="match status" value="1"/>
</dbReference>
<evidence type="ECO:0000256" key="9">
    <source>
        <dbReference type="ARBA" id="ARBA00023012"/>
    </source>
</evidence>
<dbReference type="EC" id="2.7.13.3" evidence="3"/>
<dbReference type="PANTHER" id="PTHR45436">
    <property type="entry name" value="SENSOR HISTIDINE KINASE YKOH"/>
    <property type="match status" value="1"/>
</dbReference>
<keyword evidence="15" id="KW-1185">Reference proteome</keyword>
<dbReference type="InterPro" id="IPR050428">
    <property type="entry name" value="TCS_sensor_his_kinase"/>
</dbReference>
<dbReference type="Proteomes" id="UP001347146">
    <property type="component" value="Unassembled WGS sequence"/>
</dbReference>
<dbReference type="InterPro" id="IPR003660">
    <property type="entry name" value="HAMP_dom"/>
</dbReference>
<dbReference type="PROSITE" id="PS50109">
    <property type="entry name" value="HIS_KIN"/>
    <property type="match status" value="1"/>
</dbReference>
<dbReference type="SMART" id="SM00304">
    <property type="entry name" value="HAMP"/>
    <property type="match status" value="1"/>
</dbReference>
<dbReference type="CDD" id="cd00082">
    <property type="entry name" value="HisKA"/>
    <property type="match status" value="1"/>
</dbReference>
<evidence type="ECO:0000259" key="12">
    <source>
        <dbReference type="PROSITE" id="PS50109"/>
    </source>
</evidence>
<keyword evidence="5" id="KW-0808">Transferase</keyword>
<evidence type="ECO:0000313" key="14">
    <source>
        <dbReference type="EMBL" id="MEE3852953.1"/>
    </source>
</evidence>
<dbReference type="EMBL" id="JAZDUF010000008">
    <property type="protein sequence ID" value="MEE3852953.1"/>
    <property type="molecule type" value="Genomic_DNA"/>
</dbReference>
<feature type="transmembrane region" description="Helical" evidence="11">
    <location>
        <begin position="158"/>
        <end position="182"/>
    </location>
</feature>
<keyword evidence="9" id="KW-0902">Two-component regulatory system</keyword>
<dbReference type="GO" id="GO:0005524">
    <property type="term" value="F:ATP binding"/>
    <property type="evidence" value="ECO:0007669"/>
    <property type="project" value="UniProtKB-KW"/>
</dbReference>
<dbReference type="PRINTS" id="PR00344">
    <property type="entry name" value="BCTRLSENSOR"/>
</dbReference>
<organism evidence="14 15">
    <name type="scientific">Gordonia sesuvii</name>
    <dbReference type="NCBI Taxonomy" id="3116777"/>
    <lineage>
        <taxon>Bacteria</taxon>
        <taxon>Bacillati</taxon>
        <taxon>Actinomycetota</taxon>
        <taxon>Actinomycetes</taxon>
        <taxon>Mycobacteriales</taxon>
        <taxon>Gordoniaceae</taxon>
        <taxon>Gordonia</taxon>
    </lineage>
</organism>
<dbReference type="InterPro" id="IPR003661">
    <property type="entry name" value="HisK_dim/P_dom"/>
</dbReference>
<evidence type="ECO:0000259" key="13">
    <source>
        <dbReference type="PROSITE" id="PS50885"/>
    </source>
</evidence>
<keyword evidence="4" id="KW-0597">Phosphoprotein</keyword>
<evidence type="ECO:0000256" key="4">
    <source>
        <dbReference type="ARBA" id="ARBA00022553"/>
    </source>
</evidence>
<dbReference type="InterPro" id="IPR036890">
    <property type="entry name" value="HATPase_C_sf"/>
</dbReference>
<evidence type="ECO:0000256" key="1">
    <source>
        <dbReference type="ARBA" id="ARBA00000085"/>
    </source>
</evidence>
<dbReference type="Gene3D" id="6.10.340.10">
    <property type="match status" value="1"/>
</dbReference>
<dbReference type="SMART" id="SM00387">
    <property type="entry name" value="HATPase_c"/>
    <property type="match status" value="1"/>
</dbReference>
<dbReference type="Pfam" id="PF00672">
    <property type="entry name" value="HAMP"/>
    <property type="match status" value="1"/>
</dbReference>
<comment type="catalytic activity">
    <reaction evidence="1">
        <text>ATP + protein L-histidine = ADP + protein N-phospho-L-histidine.</text>
        <dbReference type="EC" id="2.7.13.3"/>
    </reaction>
</comment>
<evidence type="ECO:0000256" key="6">
    <source>
        <dbReference type="ARBA" id="ARBA00022692"/>
    </source>
</evidence>
<feature type="domain" description="Histidine kinase" evidence="12">
    <location>
        <begin position="238"/>
        <end position="452"/>
    </location>
</feature>
<comment type="caution">
    <text evidence="14">The sequence shown here is derived from an EMBL/GenBank/DDBJ whole genome shotgun (WGS) entry which is preliminary data.</text>
</comment>
<dbReference type="SUPFAM" id="SSF47384">
    <property type="entry name" value="Homodimeric domain of signal transducing histidine kinase"/>
    <property type="match status" value="1"/>
</dbReference>
<evidence type="ECO:0000313" key="15">
    <source>
        <dbReference type="Proteomes" id="UP001347146"/>
    </source>
</evidence>